<keyword evidence="3" id="KW-1185">Reference proteome</keyword>
<proteinExistence type="predicted"/>
<keyword evidence="1" id="KW-1133">Transmembrane helix</keyword>
<evidence type="ECO:0000313" key="3">
    <source>
        <dbReference type="Proteomes" id="UP001166251"/>
    </source>
</evidence>
<accession>A0ABS7EG37</accession>
<keyword evidence="1" id="KW-0472">Membrane</keyword>
<dbReference type="Proteomes" id="UP001166251">
    <property type="component" value="Unassembled WGS sequence"/>
</dbReference>
<evidence type="ECO:0008006" key="4">
    <source>
        <dbReference type="Google" id="ProtNLM"/>
    </source>
</evidence>
<evidence type="ECO:0000313" key="2">
    <source>
        <dbReference type="EMBL" id="MBW8191297.1"/>
    </source>
</evidence>
<feature type="transmembrane region" description="Helical" evidence="1">
    <location>
        <begin position="229"/>
        <end position="260"/>
    </location>
</feature>
<comment type="caution">
    <text evidence="2">The sequence shown here is derived from an EMBL/GenBank/DDBJ whole genome shotgun (WGS) entry which is preliminary data.</text>
</comment>
<protein>
    <recommendedName>
        <fullName evidence="4">Integral membrane protein</fullName>
    </recommendedName>
</protein>
<feature type="transmembrane region" description="Helical" evidence="1">
    <location>
        <begin position="6"/>
        <end position="29"/>
    </location>
</feature>
<feature type="transmembrane region" description="Helical" evidence="1">
    <location>
        <begin position="41"/>
        <end position="65"/>
    </location>
</feature>
<evidence type="ECO:0000256" key="1">
    <source>
        <dbReference type="SAM" id="Phobius"/>
    </source>
</evidence>
<reference evidence="2" key="1">
    <citation type="submission" date="2021-07" db="EMBL/GenBank/DDBJ databases">
        <title>Neiella marina sp. nov., isolated from the intestinal content of sea cucumber Apostichopus japonicus.</title>
        <authorList>
            <person name="Bai X."/>
        </authorList>
    </citation>
    <scope>NUCLEOTIDE SEQUENCE</scope>
    <source>
        <strain evidence="2">126</strain>
    </source>
</reference>
<sequence>MPVVLAAFLQSLIVASCVMLLVWFVQVATSNRLMRVMGRRPAWFFCAPGIICHELSHALMCFVFFHRITSMSLVTYDPQSATLGYVHHIYRTSSFYQRLGLLYIGLAPFLLGPLVILLGAQLLLPEPDKIFSLIRIAGDSIELAPTFTTMFSESITLYLSLWDAVLELAKDSLVLTTVWLAVSGSIAIHCAPSPADLRSAATGLAYNSVLVIVCGSIAVAAGWEWPEAAHWLGFAASLYLLVIALCLVWWLVLMGISIVISAIKRTTSAGTNAAL</sequence>
<name>A0ABS7EG37_9GAMM</name>
<organism evidence="2 3">
    <name type="scientific">Neiella holothuriorum</name>
    <dbReference type="NCBI Taxonomy" id="2870530"/>
    <lineage>
        <taxon>Bacteria</taxon>
        <taxon>Pseudomonadati</taxon>
        <taxon>Pseudomonadota</taxon>
        <taxon>Gammaproteobacteria</taxon>
        <taxon>Alteromonadales</taxon>
        <taxon>Echinimonadaceae</taxon>
        <taxon>Neiella</taxon>
    </lineage>
</organism>
<keyword evidence="1" id="KW-0812">Transmembrane</keyword>
<feature type="transmembrane region" description="Helical" evidence="1">
    <location>
        <begin position="204"/>
        <end position="223"/>
    </location>
</feature>
<feature type="transmembrane region" description="Helical" evidence="1">
    <location>
        <begin position="101"/>
        <end position="123"/>
    </location>
</feature>
<dbReference type="EMBL" id="JAHZSS010000010">
    <property type="protein sequence ID" value="MBW8191297.1"/>
    <property type="molecule type" value="Genomic_DNA"/>
</dbReference>
<feature type="transmembrane region" description="Helical" evidence="1">
    <location>
        <begin position="173"/>
        <end position="192"/>
    </location>
</feature>
<gene>
    <name evidence="2" type="ORF">K0504_09635</name>
</gene>
<dbReference type="RefSeq" id="WP_220103980.1">
    <property type="nucleotide sequence ID" value="NZ_JAHZSS010000010.1"/>
</dbReference>